<dbReference type="AlphaFoldDB" id="A0A7X1LPM1"/>
<dbReference type="PROSITE" id="PS50977">
    <property type="entry name" value="HTH_TETR_2"/>
    <property type="match status" value="1"/>
</dbReference>
<name>A0A7X1LPM1_9ACTN</name>
<gene>
    <name evidence="6" type="ORF">H1R13_08435</name>
</gene>
<feature type="domain" description="HTH tetR-type" evidence="5">
    <location>
        <begin position="15"/>
        <end position="75"/>
    </location>
</feature>
<dbReference type="PRINTS" id="PR00455">
    <property type="entry name" value="HTHTETR"/>
</dbReference>
<proteinExistence type="predicted"/>
<evidence type="ECO:0000256" key="1">
    <source>
        <dbReference type="ARBA" id="ARBA00023015"/>
    </source>
</evidence>
<evidence type="ECO:0000256" key="4">
    <source>
        <dbReference type="PROSITE-ProRule" id="PRU00335"/>
    </source>
</evidence>
<reference evidence="6 7" key="1">
    <citation type="submission" date="2020-08" db="EMBL/GenBank/DDBJ databases">
        <title>Whole-Genome Sequence of French Clinical Streptomyces mexicanus Strain Q0842.</title>
        <authorList>
            <person name="Boxberger M."/>
            <person name="La Scola B."/>
        </authorList>
    </citation>
    <scope>NUCLEOTIDE SEQUENCE [LARGE SCALE GENOMIC DNA]</scope>
    <source>
        <strain evidence="6 7">Marseille-Q0842</strain>
    </source>
</reference>
<evidence type="ECO:0000313" key="6">
    <source>
        <dbReference type="EMBL" id="MBC2865028.1"/>
    </source>
</evidence>
<dbReference type="Pfam" id="PF16859">
    <property type="entry name" value="TetR_C_11"/>
    <property type="match status" value="1"/>
</dbReference>
<dbReference type="SUPFAM" id="SSF48498">
    <property type="entry name" value="Tetracyclin repressor-like, C-terminal domain"/>
    <property type="match status" value="1"/>
</dbReference>
<dbReference type="GO" id="GO:0003700">
    <property type="term" value="F:DNA-binding transcription factor activity"/>
    <property type="evidence" value="ECO:0007669"/>
    <property type="project" value="TreeGrafter"/>
</dbReference>
<evidence type="ECO:0000256" key="3">
    <source>
        <dbReference type="ARBA" id="ARBA00023163"/>
    </source>
</evidence>
<protein>
    <submittedName>
        <fullName evidence="6">TetR/AcrR family transcriptional regulator</fullName>
    </submittedName>
</protein>
<dbReference type="Proteomes" id="UP000517694">
    <property type="component" value="Unassembled WGS sequence"/>
</dbReference>
<accession>A0A7X1LPM1</accession>
<dbReference type="InterPro" id="IPR011075">
    <property type="entry name" value="TetR_C"/>
</dbReference>
<dbReference type="Pfam" id="PF00440">
    <property type="entry name" value="TetR_N"/>
    <property type="match status" value="1"/>
</dbReference>
<dbReference type="PANTHER" id="PTHR30055">
    <property type="entry name" value="HTH-TYPE TRANSCRIPTIONAL REGULATOR RUTR"/>
    <property type="match status" value="1"/>
</dbReference>
<dbReference type="RefSeq" id="WP_159663601.1">
    <property type="nucleotide sequence ID" value="NZ_JACMHY010000002.1"/>
</dbReference>
<evidence type="ECO:0000256" key="2">
    <source>
        <dbReference type="ARBA" id="ARBA00023125"/>
    </source>
</evidence>
<keyword evidence="2 4" id="KW-0238">DNA-binding</keyword>
<dbReference type="Gene3D" id="1.10.10.60">
    <property type="entry name" value="Homeodomain-like"/>
    <property type="match status" value="1"/>
</dbReference>
<keyword evidence="1" id="KW-0805">Transcription regulation</keyword>
<dbReference type="InterPro" id="IPR009057">
    <property type="entry name" value="Homeodomain-like_sf"/>
</dbReference>
<dbReference type="SUPFAM" id="SSF46689">
    <property type="entry name" value="Homeodomain-like"/>
    <property type="match status" value="1"/>
</dbReference>
<dbReference type="EMBL" id="JACMHY010000002">
    <property type="protein sequence ID" value="MBC2865028.1"/>
    <property type="molecule type" value="Genomic_DNA"/>
</dbReference>
<comment type="caution">
    <text evidence="6">The sequence shown here is derived from an EMBL/GenBank/DDBJ whole genome shotgun (WGS) entry which is preliminary data.</text>
</comment>
<keyword evidence="3" id="KW-0804">Transcription</keyword>
<evidence type="ECO:0000313" key="7">
    <source>
        <dbReference type="Proteomes" id="UP000517694"/>
    </source>
</evidence>
<organism evidence="6 7">
    <name type="scientific">Streptomyces mexicanus</name>
    <dbReference type="NCBI Taxonomy" id="178566"/>
    <lineage>
        <taxon>Bacteria</taxon>
        <taxon>Bacillati</taxon>
        <taxon>Actinomycetota</taxon>
        <taxon>Actinomycetes</taxon>
        <taxon>Kitasatosporales</taxon>
        <taxon>Streptomycetaceae</taxon>
        <taxon>Streptomyces</taxon>
    </lineage>
</organism>
<sequence length="202" mass="21860">MTATPRPSPGRPRDDQVDHRIADAAVELFGRKGWASFSIEAVARLAGVGKASVYLRWRNKEELLVEALKLRMGRISDVDTGTVRGDLVELVQQLLTLYTGERGQAALRLGIEARGIPGLAERYEDMAQAQILAARAIVRRGIRRGELPENTSVTFLLDAVCGGAMNHALTVPPALGPLTAEAMADYAEHFVDFVLTSVLSGP</sequence>
<dbReference type="OrthoDB" id="4543698at2"/>
<dbReference type="InterPro" id="IPR001647">
    <property type="entry name" value="HTH_TetR"/>
</dbReference>
<feature type="DNA-binding region" description="H-T-H motif" evidence="4">
    <location>
        <begin position="38"/>
        <end position="57"/>
    </location>
</feature>
<dbReference type="InterPro" id="IPR050109">
    <property type="entry name" value="HTH-type_TetR-like_transc_reg"/>
</dbReference>
<dbReference type="InterPro" id="IPR036271">
    <property type="entry name" value="Tet_transcr_reg_TetR-rel_C_sf"/>
</dbReference>
<keyword evidence="7" id="KW-1185">Reference proteome</keyword>
<dbReference type="GO" id="GO:0000976">
    <property type="term" value="F:transcription cis-regulatory region binding"/>
    <property type="evidence" value="ECO:0007669"/>
    <property type="project" value="TreeGrafter"/>
</dbReference>
<dbReference type="PANTHER" id="PTHR30055:SF148">
    <property type="entry name" value="TETR-FAMILY TRANSCRIPTIONAL REGULATOR"/>
    <property type="match status" value="1"/>
</dbReference>
<dbReference type="Gene3D" id="1.10.357.10">
    <property type="entry name" value="Tetracycline Repressor, domain 2"/>
    <property type="match status" value="1"/>
</dbReference>
<evidence type="ECO:0000259" key="5">
    <source>
        <dbReference type="PROSITE" id="PS50977"/>
    </source>
</evidence>